<gene>
    <name evidence="1" type="ORF">CIRG_04822</name>
</gene>
<dbReference type="CDD" id="cd00882">
    <property type="entry name" value="Ras_like_GTPase"/>
    <property type="match status" value="1"/>
</dbReference>
<organism evidence="1 2">
    <name type="scientific">Coccidioides immitis RMSCC 2394</name>
    <dbReference type="NCBI Taxonomy" id="404692"/>
    <lineage>
        <taxon>Eukaryota</taxon>
        <taxon>Fungi</taxon>
        <taxon>Dikarya</taxon>
        <taxon>Ascomycota</taxon>
        <taxon>Pezizomycotina</taxon>
        <taxon>Eurotiomycetes</taxon>
        <taxon>Eurotiomycetidae</taxon>
        <taxon>Onygenales</taxon>
        <taxon>Onygenaceae</taxon>
        <taxon>Coccidioides</taxon>
    </lineage>
</organism>
<reference evidence="2" key="1">
    <citation type="journal article" date="2010" name="Genome Res.">
        <title>Population genomic sequencing of Coccidioides fungi reveals recent hybridization and transposon control.</title>
        <authorList>
            <person name="Neafsey D.E."/>
            <person name="Barker B.M."/>
            <person name="Sharpton T.J."/>
            <person name="Stajich J.E."/>
            <person name="Park D.J."/>
            <person name="Whiston E."/>
            <person name="Hung C.-Y."/>
            <person name="McMahan C."/>
            <person name="White J."/>
            <person name="Sykes S."/>
            <person name="Heiman D."/>
            <person name="Young S."/>
            <person name="Zeng Q."/>
            <person name="Abouelleil A."/>
            <person name="Aftuck L."/>
            <person name="Bessette D."/>
            <person name="Brown A."/>
            <person name="FitzGerald M."/>
            <person name="Lui A."/>
            <person name="Macdonald J.P."/>
            <person name="Priest M."/>
            <person name="Orbach M.J."/>
            <person name="Galgiani J.N."/>
            <person name="Kirkland T.N."/>
            <person name="Cole G.T."/>
            <person name="Birren B.W."/>
            <person name="Henn M.R."/>
            <person name="Taylor J.W."/>
            <person name="Rounsley S.D."/>
        </authorList>
    </citation>
    <scope>NUCLEOTIDE SEQUENCE [LARGE SCALE GENOMIC DNA]</scope>
    <source>
        <strain evidence="2">RMSCC 2394</strain>
    </source>
</reference>
<dbReference type="SUPFAM" id="SSF52540">
    <property type="entry name" value="P-loop containing nucleoside triphosphate hydrolases"/>
    <property type="match status" value="1"/>
</dbReference>
<dbReference type="AlphaFoldDB" id="A0A0J6Y909"/>
<dbReference type="InterPro" id="IPR027417">
    <property type="entry name" value="P-loop_NTPase"/>
</dbReference>
<evidence type="ECO:0000313" key="1">
    <source>
        <dbReference type="EMBL" id="KMP05141.1"/>
    </source>
</evidence>
<dbReference type="STRING" id="404692.A0A0J6Y909"/>
<accession>A0A0J6Y909</accession>
<proteinExistence type="predicted"/>
<evidence type="ECO:0000313" key="2">
    <source>
        <dbReference type="Proteomes" id="UP000054565"/>
    </source>
</evidence>
<protein>
    <submittedName>
        <fullName evidence="1">Uncharacterized protein</fullName>
    </submittedName>
</protein>
<dbReference type="OrthoDB" id="28357at2759"/>
<sequence>MAVVGAQGVGKSTLVKYALDLKQTPIARSSVKKMSLDGTIYLVRLLEVGIHNIAVDEHGRITWPRLLGEQAVPPIDGVLALFDSADPRTLTQLSQLLSTLQQTSSIPFLVVACKCDTPRRSSQHDPAVLEQANRLLAGTEALQTSIRVSESYKKCISIVLRAIIVRTSGKDIFHPIRLLYCRVSGLHFDFYQCASGQGLFPPCPASQTAQIDCPVR</sequence>
<name>A0A0J6Y909_COCIT</name>
<dbReference type="EMBL" id="DS028095">
    <property type="protein sequence ID" value="KMP05141.1"/>
    <property type="molecule type" value="Genomic_DNA"/>
</dbReference>
<dbReference type="Gene3D" id="3.40.50.300">
    <property type="entry name" value="P-loop containing nucleotide triphosphate hydrolases"/>
    <property type="match status" value="1"/>
</dbReference>
<dbReference type="Proteomes" id="UP000054565">
    <property type="component" value="Unassembled WGS sequence"/>
</dbReference>